<proteinExistence type="predicted"/>
<dbReference type="GO" id="GO:0032259">
    <property type="term" value="P:methylation"/>
    <property type="evidence" value="ECO:0007669"/>
    <property type="project" value="UniProtKB-KW"/>
</dbReference>
<keyword evidence="4" id="KW-1185">Reference proteome</keyword>
<accession>A0A267MBJ6</accession>
<dbReference type="RefSeq" id="WP_095135754.1">
    <property type="nucleotide sequence ID" value="NZ_NIBG01000030.1"/>
</dbReference>
<dbReference type="InterPro" id="IPR007213">
    <property type="entry name" value="Ppm1/Ppm2/Tcmp"/>
</dbReference>
<dbReference type="InterPro" id="IPR016874">
    <property type="entry name" value="TcmP-like"/>
</dbReference>
<keyword evidence="2" id="KW-0808">Transferase</keyword>
<evidence type="ECO:0000256" key="2">
    <source>
        <dbReference type="ARBA" id="ARBA00022679"/>
    </source>
</evidence>
<dbReference type="GO" id="GO:0008168">
    <property type="term" value="F:methyltransferase activity"/>
    <property type="evidence" value="ECO:0007669"/>
    <property type="project" value="UniProtKB-KW"/>
</dbReference>
<name>A0A267MBJ6_9FIRM</name>
<dbReference type="EMBL" id="NIBG01000030">
    <property type="protein sequence ID" value="PAB56919.1"/>
    <property type="molecule type" value="Genomic_DNA"/>
</dbReference>
<sequence length="270" mass="31607">MQKHEVQLVGVPETMLIPLWAKAQETKREDSIIKDFKALEIIEQIDYDFSIFGSYDEFYKTQVGVAARTKILDNLTKEYIENNPKGTIINMGAGLDTRPTRIDIKEANWYDIDLVEGINIRKKFIDETDQLKFIEKSLFDYQWIDLIDKRDKVLFIAEGILMYFSMEQLQELFKKLADNFTNSHMIFEAMDPLAVGRAKRHESVKKLKTKAEFLSGFKSGKEVESFDDRLKFTGEWYHMDIGGKRWKGLRLFSIIPRLKKMAKIIKIKVN</sequence>
<dbReference type="PANTHER" id="PTHR43619:SF2">
    <property type="entry name" value="S-ADENOSYL-L-METHIONINE-DEPENDENT METHYLTRANSFERASES SUPERFAMILY PROTEIN"/>
    <property type="match status" value="1"/>
</dbReference>
<keyword evidence="1" id="KW-0489">Methyltransferase</keyword>
<dbReference type="InterPro" id="IPR029063">
    <property type="entry name" value="SAM-dependent_MTases_sf"/>
</dbReference>
<dbReference type="Gene3D" id="3.40.50.150">
    <property type="entry name" value="Vaccinia Virus protein VP39"/>
    <property type="match status" value="1"/>
</dbReference>
<dbReference type="Proteomes" id="UP000216024">
    <property type="component" value="Unassembled WGS sequence"/>
</dbReference>
<dbReference type="SUPFAM" id="SSF53335">
    <property type="entry name" value="S-adenosyl-L-methionine-dependent methyltransferases"/>
    <property type="match status" value="1"/>
</dbReference>
<dbReference type="Pfam" id="PF04072">
    <property type="entry name" value="LCM"/>
    <property type="match status" value="1"/>
</dbReference>
<reference evidence="3 4" key="1">
    <citation type="submission" date="2017-06" db="EMBL/GenBank/DDBJ databases">
        <title>Draft genome sequence of anaerobic fermentative bacterium Anaeromicrobium sediminis DY2726D isolated from West Pacific Ocean sediments.</title>
        <authorList>
            <person name="Zeng X."/>
        </authorList>
    </citation>
    <scope>NUCLEOTIDE SEQUENCE [LARGE SCALE GENOMIC DNA]</scope>
    <source>
        <strain evidence="3 4">DY2726D</strain>
    </source>
</reference>
<dbReference type="AlphaFoldDB" id="A0A267MBJ6"/>
<comment type="caution">
    <text evidence="3">The sequence shown here is derived from an EMBL/GenBank/DDBJ whole genome shotgun (WGS) entry which is preliminary data.</text>
</comment>
<evidence type="ECO:0000313" key="3">
    <source>
        <dbReference type="EMBL" id="PAB56919.1"/>
    </source>
</evidence>
<dbReference type="PIRSF" id="PIRSF028177">
    <property type="entry name" value="Polyketide_synth_Omtfrase_TcmP"/>
    <property type="match status" value="1"/>
</dbReference>
<gene>
    <name evidence="3" type="ORF">CCE28_20105</name>
</gene>
<organism evidence="3 4">
    <name type="scientific">Anaeromicrobium sediminis</name>
    <dbReference type="NCBI Taxonomy" id="1478221"/>
    <lineage>
        <taxon>Bacteria</taxon>
        <taxon>Bacillati</taxon>
        <taxon>Bacillota</taxon>
        <taxon>Clostridia</taxon>
        <taxon>Peptostreptococcales</taxon>
        <taxon>Thermotaleaceae</taxon>
        <taxon>Anaeromicrobium</taxon>
    </lineage>
</organism>
<dbReference type="OrthoDB" id="9800233at2"/>
<dbReference type="PANTHER" id="PTHR43619">
    <property type="entry name" value="S-ADENOSYL-L-METHIONINE-DEPENDENT METHYLTRANSFERASE YKTD-RELATED"/>
    <property type="match status" value="1"/>
</dbReference>
<protein>
    <recommendedName>
        <fullName evidence="5">Polyketide biosynthesis methyltransferase</fullName>
    </recommendedName>
</protein>
<evidence type="ECO:0000313" key="4">
    <source>
        <dbReference type="Proteomes" id="UP000216024"/>
    </source>
</evidence>
<evidence type="ECO:0008006" key="5">
    <source>
        <dbReference type="Google" id="ProtNLM"/>
    </source>
</evidence>
<evidence type="ECO:0000256" key="1">
    <source>
        <dbReference type="ARBA" id="ARBA00022603"/>
    </source>
</evidence>